<evidence type="ECO:0000256" key="2">
    <source>
        <dbReference type="ARBA" id="ARBA00022980"/>
    </source>
</evidence>
<dbReference type="VEuPathDB" id="TriTrypDB:BCY84_15247"/>
<dbReference type="VEuPathDB" id="TriTrypDB:TCSYLVIO_004413"/>
<comment type="similarity">
    <text evidence="1 4">Belongs to the eukaryotic ribosomal protein eL13 family.</text>
</comment>
<dbReference type="VEuPathDB" id="TriTrypDB:TcCL_NonESM06209"/>
<dbReference type="PANTHER" id="PTHR11722">
    <property type="entry name" value="60S RIBOSOMAL PROTEIN L13"/>
    <property type="match status" value="1"/>
</dbReference>
<dbReference type="InterPro" id="IPR018256">
    <property type="entry name" value="Ribosomal_eL13_CS"/>
</dbReference>
<dbReference type="PROSITE" id="PS01104">
    <property type="entry name" value="RIBOSOMAL_L13E"/>
    <property type="match status" value="1"/>
</dbReference>
<evidence type="ECO:0000256" key="5">
    <source>
        <dbReference type="SAM" id="Phobius"/>
    </source>
</evidence>
<evidence type="ECO:0000313" key="6">
    <source>
        <dbReference type="EMBL" id="PWU95196.1"/>
    </source>
</evidence>
<evidence type="ECO:0000256" key="3">
    <source>
        <dbReference type="ARBA" id="ARBA00023274"/>
    </source>
</evidence>
<dbReference type="VEuPathDB" id="TriTrypDB:TcG_00812"/>
<dbReference type="GO" id="GO:0003723">
    <property type="term" value="F:RNA binding"/>
    <property type="evidence" value="ECO:0007669"/>
    <property type="project" value="TreeGrafter"/>
</dbReference>
<dbReference type="AlphaFoldDB" id="A0A2V2VHT3"/>
<dbReference type="Proteomes" id="UP000246121">
    <property type="component" value="Unassembled WGS sequence"/>
</dbReference>
<dbReference type="GO" id="GO:0022625">
    <property type="term" value="C:cytosolic large ribosomal subunit"/>
    <property type="evidence" value="ECO:0007669"/>
    <property type="project" value="TreeGrafter"/>
</dbReference>
<dbReference type="VEuPathDB" id="TriTrypDB:Tc_MARK_8585"/>
<sequence length="287" mass="32753">MPKGKNAIPHVHQRKHWNPCSSQKGNVKVFLNQPAQKLRRRRLRLLKAKKTFPRPLKALRPQVNCPTVRHNMKKRLGRGFTVEELKAAGINPRFAPTIGIRVDRRRNNKSEEGMSINIQRLKTYMSKLVLFPMSYKNVQKGEATEEEVKSATQDRTRFGTAAVGGFVTPAPEAPRKVTEEERTKNVYKFSRRTTALFASLAFAGHVRNAGRPRRTRRSKACELTFFICYYCLLTISLVRCGGGVTPQGRFFFFFFFEAAKAVVAFIVVARFADSVLTNSSLVLFFFF</sequence>
<feature type="transmembrane region" description="Helical" evidence="5">
    <location>
        <begin position="220"/>
        <end position="238"/>
    </location>
</feature>
<gene>
    <name evidence="6" type="ORF">C4B63_23g197</name>
</gene>
<dbReference type="VEuPathDB" id="TriTrypDB:ECC02_001752"/>
<protein>
    <recommendedName>
        <fullName evidence="4">60S ribosomal protein L13</fullName>
    </recommendedName>
</protein>
<keyword evidence="5" id="KW-0812">Transmembrane</keyword>
<keyword evidence="2 4" id="KW-0689">Ribosomal protein</keyword>
<evidence type="ECO:0000313" key="7">
    <source>
        <dbReference type="Proteomes" id="UP000246121"/>
    </source>
</evidence>
<keyword evidence="5" id="KW-1133">Transmembrane helix</keyword>
<dbReference type="HAMAP" id="MF_00499">
    <property type="entry name" value="Ribosomal_eL13"/>
    <property type="match status" value="1"/>
</dbReference>
<dbReference type="VEuPathDB" id="TriTrypDB:TCDM_00273"/>
<keyword evidence="3 4" id="KW-0687">Ribonucleoprotein</keyword>
<dbReference type="VEuPathDB" id="TriTrypDB:C3747_14g22"/>
<dbReference type="InterPro" id="IPR001380">
    <property type="entry name" value="Ribosomal_eL13"/>
</dbReference>
<evidence type="ECO:0000256" key="1">
    <source>
        <dbReference type="ARBA" id="ARBA00005640"/>
    </source>
</evidence>
<keyword evidence="5" id="KW-0472">Membrane</keyword>
<accession>A0A2V2VHT3</accession>
<organism evidence="6 7">
    <name type="scientific">Trypanosoma cruzi</name>
    <dbReference type="NCBI Taxonomy" id="5693"/>
    <lineage>
        <taxon>Eukaryota</taxon>
        <taxon>Discoba</taxon>
        <taxon>Euglenozoa</taxon>
        <taxon>Kinetoplastea</taxon>
        <taxon>Metakinetoplastina</taxon>
        <taxon>Trypanosomatida</taxon>
        <taxon>Trypanosomatidae</taxon>
        <taxon>Trypanosoma</taxon>
        <taxon>Schizotrypanum</taxon>
    </lineage>
</organism>
<evidence type="ECO:0000256" key="4">
    <source>
        <dbReference type="RuleBase" id="RU000572"/>
    </source>
</evidence>
<dbReference type="PANTHER" id="PTHR11722:SF0">
    <property type="entry name" value="LARGE RIBOSOMAL SUBUNIT PROTEIN EL13"/>
    <property type="match status" value="1"/>
</dbReference>
<reference evidence="6 7" key="1">
    <citation type="journal article" date="2018" name="Microb. Genom.">
        <title>Expanding an expanded genome: long-read sequencing of Trypanosoma cruzi.</title>
        <authorList>
            <person name="Berna L."/>
            <person name="Rodriguez M."/>
            <person name="Chiribao M.L."/>
            <person name="Parodi-Talice A."/>
            <person name="Pita S."/>
            <person name="Rijo G."/>
            <person name="Alvarez-Valin F."/>
            <person name="Robello C."/>
        </authorList>
    </citation>
    <scope>NUCLEOTIDE SEQUENCE [LARGE SCALE GENOMIC DNA]</scope>
    <source>
        <strain evidence="6 7">Dm28c</strain>
    </source>
</reference>
<dbReference type="VEuPathDB" id="TriTrypDB:TcBrA4_0130080"/>
<dbReference type="EMBL" id="PRFA01000023">
    <property type="protein sequence ID" value="PWU95196.1"/>
    <property type="molecule type" value="Genomic_DNA"/>
</dbReference>
<dbReference type="GO" id="GO:0003735">
    <property type="term" value="F:structural constituent of ribosome"/>
    <property type="evidence" value="ECO:0007669"/>
    <property type="project" value="InterPro"/>
</dbReference>
<name>A0A2V2VHT3_TRYCR</name>
<proteinExistence type="inferred from homology"/>
<dbReference type="VEuPathDB" id="TriTrypDB:C4B63_23g197"/>
<dbReference type="GO" id="GO:0006412">
    <property type="term" value="P:translation"/>
    <property type="evidence" value="ECO:0007669"/>
    <property type="project" value="InterPro"/>
</dbReference>
<dbReference type="Pfam" id="PF01294">
    <property type="entry name" value="Ribosomal_L13e"/>
    <property type="match status" value="1"/>
</dbReference>
<dbReference type="VEuPathDB" id="TriTrypDB:TcCLB.510323.30"/>
<feature type="transmembrane region" description="Helical" evidence="5">
    <location>
        <begin position="250"/>
        <end position="272"/>
    </location>
</feature>
<dbReference type="VEuPathDB" id="TriTrypDB:TcCLB.508153.290"/>
<comment type="caution">
    <text evidence="6">The sequence shown here is derived from an EMBL/GenBank/DDBJ whole genome shotgun (WGS) entry which is preliminary data.</text>
</comment>